<organism evidence="2 3">
    <name type="scientific">Ceratitis capitata</name>
    <name type="common">Mediterranean fruit fly</name>
    <name type="synonym">Tephritis capitata</name>
    <dbReference type="NCBI Taxonomy" id="7213"/>
    <lineage>
        <taxon>Eukaryota</taxon>
        <taxon>Metazoa</taxon>
        <taxon>Ecdysozoa</taxon>
        <taxon>Arthropoda</taxon>
        <taxon>Hexapoda</taxon>
        <taxon>Insecta</taxon>
        <taxon>Pterygota</taxon>
        <taxon>Neoptera</taxon>
        <taxon>Endopterygota</taxon>
        <taxon>Diptera</taxon>
        <taxon>Brachycera</taxon>
        <taxon>Muscomorpha</taxon>
        <taxon>Tephritoidea</taxon>
        <taxon>Tephritidae</taxon>
        <taxon>Ceratitis</taxon>
        <taxon>Ceratitis</taxon>
    </lineage>
</organism>
<evidence type="ECO:0000313" key="2">
    <source>
        <dbReference type="EMBL" id="CAD6994719.1"/>
    </source>
</evidence>
<evidence type="ECO:0000313" key="3">
    <source>
        <dbReference type="Proteomes" id="UP000606786"/>
    </source>
</evidence>
<proteinExistence type="predicted"/>
<sequence length="122" mass="14365">MDSRVKLKLQLQLQLELKLELELKLKLVECHLTARLLCWTVAGLFVVGLVATFCMHINFSCHCGNYVEFVVVAYVVLAWMFIYQMQLLSHLCLTPLPVQYCCFDIRFCCWYTYLLLLLFLFL</sequence>
<dbReference type="AlphaFoldDB" id="A0A811U782"/>
<name>A0A811U782_CERCA</name>
<evidence type="ECO:0000256" key="1">
    <source>
        <dbReference type="SAM" id="Phobius"/>
    </source>
</evidence>
<accession>A0A811U782</accession>
<feature type="transmembrane region" description="Helical" evidence="1">
    <location>
        <begin position="32"/>
        <end position="54"/>
    </location>
</feature>
<keyword evidence="1" id="KW-0812">Transmembrane</keyword>
<feature type="transmembrane region" description="Helical" evidence="1">
    <location>
        <begin position="66"/>
        <end position="85"/>
    </location>
</feature>
<reference evidence="2" key="1">
    <citation type="submission" date="2020-11" db="EMBL/GenBank/DDBJ databases">
        <authorList>
            <person name="Whitehead M."/>
        </authorList>
    </citation>
    <scope>NUCLEOTIDE SEQUENCE</scope>
    <source>
        <strain evidence="2">EGII</strain>
    </source>
</reference>
<gene>
    <name evidence="2" type="ORF">CCAP1982_LOCUS3452</name>
</gene>
<feature type="transmembrane region" description="Helical" evidence="1">
    <location>
        <begin position="97"/>
        <end position="121"/>
    </location>
</feature>
<keyword evidence="1" id="KW-0472">Membrane</keyword>
<protein>
    <submittedName>
        <fullName evidence="2">(Mediterranean fruit fly) hypothetical protein</fullName>
    </submittedName>
</protein>
<keyword evidence="3" id="KW-1185">Reference proteome</keyword>
<comment type="caution">
    <text evidence="2">The sequence shown here is derived from an EMBL/GenBank/DDBJ whole genome shotgun (WGS) entry which is preliminary data.</text>
</comment>
<dbReference type="Proteomes" id="UP000606786">
    <property type="component" value="Unassembled WGS sequence"/>
</dbReference>
<keyword evidence="1" id="KW-1133">Transmembrane helix</keyword>
<dbReference type="EMBL" id="CAJHJT010000001">
    <property type="protein sequence ID" value="CAD6994719.1"/>
    <property type="molecule type" value="Genomic_DNA"/>
</dbReference>